<comment type="similarity">
    <text evidence="2">Belongs to the 2H phosphoesterase superfamily. ThpR family.</text>
</comment>
<feature type="active site" description="Proton donor" evidence="2">
    <location>
        <position position="54"/>
    </location>
</feature>
<dbReference type="SUPFAM" id="SSF55144">
    <property type="entry name" value="LigT-like"/>
    <property type="match status" value="1"/>
</dbReference>
<comment type="caution">
    <text evidence="3">The sequence shown here is derived from an EMBL/GenBank/DDBJ whole genome shotgun (WGS) entry which is preliminary data.</text>
</comment>
<dbReference type="Gene3D" id="3.90.1140.10">
    <property type="entry name" value="Cyclic phosphodiesterase"/>
    <property type="match status" value="1"/>
</dbReference>
<comment type="function">
    <text evidence="2">Hydrolyzes RNA 2',3'-cyclic phosphodiester to an RNA 2'-phosphomonoester.</text>
</comment>
<keyword evidence="1 2" id="KW-0378">Hydrolase</keyword>
<dbReference type="InterPro" id="IPR004175">
    <property type="entry name" value="RNA_CPDase"/>
</dbReference>
<comment type="catalytic activity">
    <reaction evidence="2">
        <text>a 3'-end 2',3'-cyclophospho-ribonucleotide-RNA + H2O = a 3'-end 2'-phospho-ribonucleotide-RNA + H(+)</text>
        <dbReference type="Rhea" id="RHEA:11828"/>
        <dbReference type="Rhea" id="RHEA-COMP:10464"/>
        <dbReference type="Rhea" id="RHEA-COMP:17353"/>
        <dbReference type="ChEBI" id="CHEBI:15377"/>
        <dbReference type="ChEBI" id="CHEBI:15378"/>
        <dbReference type="ChEBI" id="CHEBI:83064"/>
        <dbReference type="ChEBI" id="CHEBI:173113"/>
        <dbReference type="EC" id="3.1.4.58"/>
    </reaction>
</comment>
<accession>A0A8I1SWN5</accession>
<dbReference type="PANTHER" id="PTHR35561:SF1">
    <property type="entry name" value="RNA 2',3'-CYCLIC PHOSPHODIESTERASE"/>
    <property type="match status" value="1"/>
</dbReference>
<dbReference type="AlphaFoldDB" id="A0A8I1SWN5"/>
<evidence type="ECO:0000313" key="3">
    <source>
        <dbReference type="EMBL" id="MBN8743751.1"/>
    </source>
</evidence>
<evidence type="ECO:0000313" key="4">
    <source>
        <dbReference type="Proteomes" id="UP000664800"/>
    </source>
</evidence>
<reference evidence="3" key="1">
    <citation type="submission" date="2021-02" db="EMBL/GenBank/DDBJ databases">
        <title>Thiocyanate and organic carbon inputs drive convergent selection for specific autotrophic Afipia and Thiobacillus strains within complex microbiomes.</title>
        <authorList>
            <person name="Huddy R.J."/>
            <person name="Sachdeva R."/>
            <person name="Kadzinga F."/>
            <person name="Kantor R.S."/>
            <person name="Harrison S.T.L."/>
            <person name="Banfield J.F."/>
        </authorList>
    </citation>
    <scope>NUCLEOTIDE SEQUENCE</scope>
    <source>
        <strain evidence="3">SCN18_13_7_16_R3_B_64_19</strain>
    </source>
</reference>
<dbReference type="Proteomes" id="UP000664800">
    <property type="component" value="Unassembled WGS sequence"/>
</dbReference>
<dbReference type="GO" id="GO:0004113">
    <property type="term" value="F:2',3'-cyclic-nucleotide 3'-phosphodiesterase activity"/>
    <property type="evidence" value="ECO:0007669"/>
    <property type="project" value="InterPro"/>
</dbReference>
<evidence type="ECO:0000256" key="2">
    <source>
        <dbReference type="HAMAP-Rule" id="MF_01940"/>
    </source>
</evidence>
<proteinExistence type="inferred from homology"/>
<sequence>MIDRPLEPPSEPPAALRLFFALWPGQALRRHIAEHQTFWQWAPPARPAAATKLHLTVLFMEGVPADRVTTLLEVGERVARNWADFALTLDRAAVWRHGGIAHLTPSQPPAELLSLRAALAEQVGQRGLPFDARAFAPHVTLARRAQATQPPITFPPLHWTVRGFALVHSVLGTGRYDVIGRWPLNR</sequence>
<protein>
    <recommendedName>
        <fullName evidence="2">RNA 2',3'-cyclic phosphodiesterase</fullName>
        <shortName evidence="2">RNA 2',3'-CPDase</shortName>
        <ecNumber evidence="2">3.1.4.58</ecNumber>
    </recommendedName>
</protein>
<dbReference type="EC" id="3.1.4.58" evidence="2"/>
<organism evidence="3 4">
    <name type="scientific">Thiomonas arsenitoxydans (strain DSM 22701 / CIP 110005 / 3As)</name>
    <dbReference type="NCBI Taxonomy" id="426114"/>
    <lineage>
        <taxon>Bacteria</taxon>
        <taxon>Pseudomonadati</taxon>
        <taxon>Pseudomonadota</taxon>
        <taxon>Betaproteobacteria</taxon>
        <taxon>Burkholderiales</taxon>
        <taxon>Thiomonas</taxon>
    </lineage>
</organism>
<dbReference type="RefSeq" id="WP_276728921.1">
    <property type="nucleotide sequence ID" value="NZ_JAFKMR010000013.1"/>
</dbReference>
<feature type="short sequence motif" description="HXTX 1" evidence="2">
    <location>
        <begin position="54"/>
        <end position="57"/>
    </location>
</feature>
<dbReference type="Pfam" id="PF13563">
    <property type="entry name" value="2_5_RNA_ligase2"/>
    <property type="match status" value="1"/>
</dbReference>
<dbReference type="GO" id="GO:0008664">
    <property type="term" value="F:RNA 2',3'-cyclic 3'-phosphodiesterase activity"/>
    <property type="evidence" value="ECO:0007669"/>
    <property type="project" value="UniProtKB-EC"/>
</dbReference>
<dbReference type="InterPro" id="IPR009097">
    <property type="entry name" value="Cyclic_Pdiesterase"/>
</dbReference>
<evidence type="ECO:0000256" key="1">
    <source>
        <dbReference type="ARBA" id="ARBA00022801"/>
    </source>
</evidence>
<gene>
    <name evidence="3" type="primary">thpR</name>
    <name evidence="3" type="ORF">J0I24_05520</name>
</gene>
<feature type="short sequence motif" description="HXTX 2" evidence="2">
    <location>
        <begin position="138"/>
        <end position="141"/>
    </location>
</feature>
<name>A0A8I1SWN5_THIA3</name>
<dbReference type="NCBIfam" id="TIGR02258">
    <property type="entry name" value="2_5_ligase"/>
    <property type="match status" value="1"/>
</dbReference>
<dbReference type="PANTHER" id="PTHR35561">
    <property type="entry name" value="RNA 2',3'-CYCLIC PHOSPHODIESTERASE"/>
    <property type="match status" value="1"/>
</dbReference>
<dbReference type="HAMAP" id="MF_01940">
    <property type="entry name" value="RNA_CPDase"/>
    <property type="match status" value="1"/>
</dbReference>
<feature type="active site" description="Proton acceptor" evidence="2">
    <location>
        <position position="138"/>
    </location>
</feature>
<dbReference type="EMBL" id="JAFKMR010000013">
    <property type="protein sequence ID" value="MBN8743751.1"/>
    <property type="molecule type" value="Genomic_DNA"/>
</dbReference>